<proteinExistence type="predicted"/>
<reference evidence="1 2" key="1">
    <citation type="submission" date="2014-02" db="EMBL/GenBank/DDBJ databases">
        <title>The small core and large imbalanced accessory genome model reveals a collaborative survival strategy of Sorangium cellulosum strains in nature.</title>
        <authorList>
            <person name="Han K."/>
            <person name="Peng R."/>
            <person name="Blom J."/>
            <person name="Li Y.-Z."/>
        </authorList>
    </citation>
    <scope>NUCLEOTIDE SEQUENCE [LARGE SCALE GENOMIC DNA]</scope>
    <source>
        <strain evidence="1 2">So0007-03</strain>
    </source>
</reference>
<gene>
    <name evidence="1" type="ORF">BE21_44035</name>
</gene>
<protein>
    <submittedName>
        <fullName evidence="1">Uncharacterized protein</fullName>
    </submittedName>
</protein>
<dbReference type="EMBL" id="JEME01002238">
    <property type="protein sequence ID" value="KYG04893.1"/>
    <property type="molecule type" value="Genomic_DNA"/>
</dbReference>
<organism evidence="1 2">
    <name type="scientific">Sorangium cellulosum</name>
    <name type="common">Polyangium cellulosum</name>
    <dbReference type="NCBI Taxonomy" id="56"/>
    <lineage>
        <taxon>Bacteria</taxon>
        <taxon>Pseudomonadati</taxon>
        <taxon>Myxococcota</taxon>
        <taxon>Polyangia</taxon>
        <taxon>Polyangiales</taxon>
        <taxon>Polyangiaceae</taxon>
        <taxon>Sorangium</taxon>
    </lineage>
</organism>
<sequence length="199" mass="21911">MAWIDGSYPPAIEEVCTVDDTWVSSAEWPSGCTVERVAPWVEGLPGRGEARLLRLGFRRDLRRTCHAEELDALLVRHGLPSTAAVQALELRLGGLSRPLREGAASLSFGAFQVLAFEREAVDHASWAKDSATLDDGAAWPRVRFQGAPLVPVGSDVEATLYMSPEGTLLRHDWILDEVDVLGEDPIEYLERRLVSMESS</sequence>
<dbReference type="AlphaFoldDB" id="A0A150TJL0"/>
<name>A0A150TJL0_SORCE</name>
<evidence type="ECO:0000313" key="1">
    <source>
        <dbReference type="EMBL" id="KYG04893.1"/>
    </source>
</evidence>
<dbReference type="Proteomes" id="UP000075502">
    <property type="component" value="Unassembled WGS sequence"/>
</dbReference>
<comment type="caution">
    <text evidence="1">The sequence shown here is derived from an EMBL/GenBank/DDBJ whole genome shotgun (WGS) entry which is preliminary data.</text>
</comment>
<evidence type="ECO:0000313" key="2">
    <source>
        <dbReference type="Proteomes" id="UP000075502"/>
    </source>
</evidence>
<accession>A0A150TJL0</accession>